<comment type="caution">
    <text evidence="1">The sequence shown here is derived from an EMBL/GenBank/DDBJ whole genome shotgun (WGS) entry which is preliminary data.</text>
</comment>
<gene>
    <name evidence="1" type="ORF">TUM4438_45660</name>
</gene>
<sequence length="138" mass="15355">MTLQEKARNMLLNTDTKIQIRCGTAFETKDIENLSTLIIDPNGKGLNDHWQKSSFTLLNGLIALIIYKCQQDDAPPTISMIEALISSPNHNINELWLEMINAEPQATLAIIAGQTMIDKGEREAASILSSVKQYLDLI</sequence>
<reference evidence="1" key="1">
    <citation type="submission" date="2021-05" db="EMBL/GenBank/DDBJ databases">
        <title>Molecular characterization for Shewanella algae harboring chromosomal blaOXA-55-like strains isolated from clinical and environment sample.</title>
        <authorList>
            <person name="Ohama Y."/>
            <person name="Aoki K."/>
            <person name="Harada S."/>
            <person name="Moriya K."/>
            <person name="Ishii Y."/>
            <person name="Tateda K."/>
        </authorList>
    </citation>
    <scope>NUCLEOTIDE SEQUENCE</scope>
    <source>
        <strain evidence="1">JCM 11563</strain>
    </source>
</reference>
<keyword evidence="2" id="KW-1185">Reference proteome</keyword>
<dbReference type="Pfam" id="PF02534">
    <property type="entry name" value="T4SS-DNA_transf"/>
    <property type="match status" value="1"/>
</dbReference>
<evidence type="ECO:0000313" key="1">
    <source>
        <dbReference type="EMBL" id="GIU52586.1"/>
    </source>
</evidence>
<evidence type="ECO:0000313" key="2">
    <source>
        <dbReference type="Proteomes" id="UP000887104"/>
    </source>
</evidence>
<dbReference type="RefSeq" id="WP_220783540.1">
    <property type="nucleotide sequence ID" value="NZ_BPEY01000203.1"/>
</dbReference>
<dbReference type="InterPro" id="IPR003688">
    <property type="entry name" value="TraG/VirD4"/>
</dbReference>
<dbReference type="EMBL" id="BPEY01000203">
    <property type="protein sequence ID" value="GIU52586.1"/>
    <property type="molecule type" value="Genomic_DNA"/>
</dbReference>
<accession>A0ABQ4PRV1</accession>
<name>A0ABQ4PRV1_9GAMM</name>
<organism evidence="1 2">
    <name type="scientific">Shewanella sairae</name>
    <dbReference type="NCBI Taxonomy" id="190310"/>
    <lineage>
        <taxon>Bacteria</taxon>
        <taxon>Pseudomonadati</taxon>
        <taxon>Pseudomonadota</taxon>
        <taxon>Gammaproteobacteria</taxon>
        <taxon>Alteromonadales</taxon>
        <taxon>Shewanellaceae</taxon>
        <taxon>Shewanella</taxon>
    </lineage>
</organism>
<protein>
    <submittedName>
        <fullName evidence="1">Uncharacterized protein</fullName>
    </submittedName>
</protein>
<dbReference type="Proteomes" id="UP000887104">
    <property type="component" value="Unassembled WGS sequence"/>
</dbReference>
<proteinExistence type="predicted"/>